<gene>
    <name evidence="6" type="ORF">SAMN05421504_1021064</name>
</gene>
<dbReference type="InterPro" id="IPR013815">
    <property type="entry name" value="ATP_grasp_subdomain_1"/>
</dbReference>
<evidence type="ECO:0000313" key="6">
    <source>
        <dbReference type="EMBL" id="SDX33233.1"/>
    </source>
</evidence>
<keyword evidence="1" id="KW-0436">Ligase</keyword>
<dbReference type="InterPro" id="IPR011761">
    <property type="entry name" value="ATP-grasp"/>
</dbReference>
<reference evidence="6 7" key="1">
    <citation type="submission" date="2016-10" db="EMBL/GenBank/DDBJ databases">
        <authorList>
            <person name="de Groot N.N."/>
        </authorList>
    </citation>
    <scope>NUCLEOTIDE SEQUENCE [LARGE SCALE GENOMIC DNA]</scope>
    <source>
        <strain evidence="6 7">CPCC 202699</strain>
    </source>
</reference>
<dbReference type="Proteomes" id="UP000199515">
    <property type="component" value="Unassembled WGS sequence"/>
</dbReference>
<dbReference type="Gene3D" id="3.30.470.20">
    <property type="entry name" value="ATP-grasp fold, B domain"/>
    <property type="match status" value="1"/>
</dbReference>
<keyword evidence="3 4" id="KW-0067">ATP-binding</keyword>
<dbReference type="AlphaFoldDB" id="A0A1H3AUC5"/>
<dbReference type="SUPFAM" id="SSF56059">
    <property type="entry name" value="Glutathione synthetase ATP-binding domain-like"/>
    <property type="match status" value="1"/>
</dbReference>
<dbReference type="PROSITE" id="PS50975">
    <property type="entry name" value="ATP_GRASP"/>
    <property type="match status" value="1"/>
</dbReference>
<name>A0A1H3AUC5_9PSEU</name>
<dbReference type="STRING" id="589385.SAMN05421504_1021064"/>
<feature type="domain" description="ATP-grasp" evidence="5">
    <location>
        <begin position="108"/>
        <end position="310"/>
    </location>
</feature>
<dbReference type="InterPro" id="IPR040570">
    <property type="entry name" value="LAL_C2"/>
</dbReference>
<evidence type="ECO:0000259" key="5">
    <source>
        <dbReference type="PROSITE" id="PS50975"/>
    </source>
</evidence>
<dbReference type="GO" id="GO:0046872">
    <property type="term" value="F:metal ion binding"/>
    <property type="evidence" value="ECO:0007669"/>
    <property type="project" value="InterPro"/>
</dbReference>
<keyword evidence="7" id="KW-1185">Reference proteome</keyword>
<organism evidence="6 7">
    <name type="scientific">Amycolatopsis xylanica</name>
    <dbReference type="NCBI Taxonomy" id="589385"/>
    <lineage>
        <taxon>Bacteria</taxon>
        <taxon>Bacillati</taxon>
        <taxon>Actinomycetota</taxon>
        <taxon>Actinomycetes</taxon>
        <taxon>Pseudonocardiales</taxon>
        <taxon>Pseudonocardiaceae</taxon>
        <taxon>Amycolatopsis</taxon>
    </lineage>
</organism>
<evidence type="ECO:0000313" key="7">
    <source>
        <dbReference type="Proteomes" id="UP000199515"/>
    </source>
</evidence>
<dbReference type="Gene3D" id="3.30.1490.20">
    <property type="entry name" value="ATP-grasp fold, A domain"/>
    <property type="match status" value="1"/>
</dbReference>
<accession>A0A1H3AUC5</accession>
<sequence>MNLLLVGANDEWVRKAKDLGLTVLLLQHPTKLTPLQEELADVIYVLDYTEWAEVEPVARQLRTEPGFEVALSLTEPGLDSAARINDLFRLGGTGYEVTKRFRDKLTMRQHLATIDPNAVGAQTLEHREQLDAFGARYGYPFIVKPNDATASIGVHQVNSPTDADAVWAAVERLRGTRTDRISTLMLLQDFLMEEFVEGPEFSVETFSFSGRHVVVAITEKFTDDAHFAELGHAVPARLDEKTQDEVSAAVGNFLDLMGLRDGVSHTEIRIGARGPQVIESHNRGAGDAITDLVQGAYGIDLISYALGWPFGLVPELPGRPVPKAGASTRFIVGVPGKIESIDGAAEARAQRGVLDVRISAKVGDTVRTLRDNWDRLGLVAVVGADTTDAIRRGAELIGETIRIKVAGDDGETRFAHVAEVA</sequence>
<dbReference type="EMBL" id="FNON01000002">
    <property type="protein sequence ID" value="SDX33233.1"/>
    <property type="molecule type" value="Genomic_DNA"/>
</dbReference>
<dbReference type="Pfam" id="PF18603">
    <property type="entry name" value="LAL_C2"/>
    <property type="match status" value="1"/>
</dbReference>
<dbReference type="InterPro" id="IPR052032">
    <property type="entry name" value="ATP-dep_AA_Ligase"/>
</dbReference>
<dbReference type="OrthoDB" id="6964321at2"/>
<dbReference type="PANTHER" id="PTHR43585">
    <property type="entry name" value="FUMIPYRROLE BIOSYNTHESIS PROTEIN C"/>
    <property type="match status" value="1"/>
</dbReference>
<keyword evidence="2 4" id="KW-0547">Nucleotide-binding</keyword>
<dbReference type="GO" id="GO:0016874">
    <property type="term" value="F:ligase activity"/>
    <property type="evidence" value="ECO:0007669"/>
    <property type="project" value="UniProtKB-KW"/>
</dbReference>
<evidence type="ECO:0000256" key="2">
    <source>
        <dbReference type="ARBA" id="ARBA00022741"/>
    </source>
</evidence>
<dbReference type="PANTHER" id="PTHR43585:SF2">
    <property type="entry name" value="ATP-GRASP ENZYME FSQD"/>
    <property type="match status" value="1"/>
</dbReference>
<evidence type="ECO:0000256" key="4">
    <source>
        <dbReference type="PROSITE-ProRule" id="PRU00409"/>
    </source>
</evidence>
<dbReference type="RefSeq" id="WP_091288873.1">
    <property type="nucleotide sequence ID" value="NZ_FNON01000002.1"/>
</dbReference>
<evidence type="ECO:0000256" key="1">
    <source>
        <dbReference type="ARBA" id="ARBA00022598"/>
    </source>
</evidence>
<dbReference type="Pfam" id="PF13535">
    <property type="entry name" value="ATP-grasp_4"/>
    <property type="match status" value="1"/>
</dbReference>
<proteinExistence type="predicted"/>
<evidence type="ECO:0000256" key="3">
    <source>
        <dbReference type="ARBA" id="ARBA00022840"/>
    </source>
</evidence>
<dbReference type="Gene3D" id="3.40.50.20">
    <property type="match status" value="1"/>
</dbReference>
<protein>
    <submittedName>
        <fullName evidence="6">ATP-grasp domain-containing protein</fullName>
    </submittedName>
</protein>
<dbReference type="GO" id="GO:0005524">
    <property type="term" value="F:ATP binding"/>
    <property type="evidence" value="ECO:0007669"/>
    <property type="project" value="UniProtKB-UniRule"/>
</dbReference>